<name>A0ACC2XHN8_9TREE</name>
<sequence length="1330" mass="144972">MSFQLYLLPNPRRLVLVSDTTALVFRRAGDPDAKAEIELVSNEDVDLASMVRVNRGRSVLGVLGLLSIPVGATNEIFLLISAAAISLPPLLPGTSLTSSKLLNVEFHCLSSQLWDDPSIVPALPAIDTGVFDDMDLDRDQSAYLASQPPLGHPCDGMKRILEAGTFYYATHGNWDISRALSSWDWRALRDGQQADPAAVLDSYDERFGTCLFMKNVKFEADSFLSPVWNSNILSPLLHFRSHLSPAWRTHLDNLHMLIPVIQGFTNSVPIVQPRALQPLHLALISRLGWKRAGARFKTRGVDDQGNVANFVETETVVSTTDSCMSFVQVRGSVPLFWEQQGSQAFGHKLQITRPQAASQPAFDKHFLDLITHYGSVHAINLLGGGENEQFLSEAYNKHLVNLVRTLNDVHDDEDGKGQPEVTLTAYDFHAMVRAGGHDLVKRDFEGRLQPVKDARERFGWTVVDRTRGELVETQKGVFRTNVSLGTNYVEDVLSSITTVTFVNQLSSSDSPISLPMVLAAHRELWADNGDALSRIYAGTGALNTSVTRSGGKRGWGALLSDASKSLGRAYQATFADQDKQMSIDLFLGIMAGQKPVQVYDPISDAIQNQLKAKLPEYSSTSRVRIFCGTWNLNGKPLSGNFGLWLFPEGEYCISLGRSGSHPFLLCTSRPPTTDPAARRRCEELLFQAFAQQSGEGQYVLLRSEQLVGTAIFTFVRSELLPHITRVEGASRKTGLRGMSGNKGGCGVRFDLYDTSICLMTCHLAAGHSNVSERNADYKTIARELTFQKGRRINDHDLIFWCSDLNYRIDMTNEEVRERIEANDLQPLWEADQLRNAMIYKEAFEGYQEGKIGFAPTYKFDLGSDIYDTSEKQRIPAWTDRVLYKGENLNQTSYDIAQVRASDHRPVYATFTTEVHIIDHVKEERIRSVLKKEVLTREHGSDKGARPPAVPPASRKPKNVMPIENAFRELQIGTARQLDGDSDVAKKNGRVTRVENSALKAGVDNSALKAGAKPIPPPRPAKLVSSSVVKGSPSPICSSVEDGYIKIRHHPTGSTNASSTSLHTMSPLSGSMQNVAALTGGNAGSTGSLPLRRVPPALPSLPGRPVPARATRSTLDVVDEKSKLSPSSVLGIKPRETPEQKLSTVGVNESYSGGGSGVARLIAEANRRAVSTGVLAEASVQSTASTMLALSPKESISIRPVPALPVRTITPVNGDGIRTNAPDFHGGVLKSHDTPPALPRQPPRKGSLNATTRKSSMVPETAGISIGTGVRGMSVDSVGHVRRMPPVLNDSALAGGKSNGNRTGDTEGANGEKKKPRPAVPPKPISLVDRN</sequence>
<proteinExistence type="predicted"/>
<protein>
    <submittedName>
        <fullName evidence="1">Uncharacterized protein</fullName>
    </submittedName>
</protein>
<dbReference type="EMBL" id="JASBWV010000013">
    <property type="protein sequence ID" value="KAJ9122894.1"/>
    <property type="molecule type" value="Genomic_DNA"/>
</dbReference>
<comment type="caution">
    <text evidence="1">The sequence shown here is derived from an EMBL/GenBank/DDBJ whole genome shotgun (WGS) entry which is preliminary data.</text>
</comment>
<organism evidence="1 2">
    <name type="scientific">Naganishia onofrii</name>
    <dbReference type="NCBI Taxonomy" id="1851511"/>
    <lineage>
        <taxon>Eukaryota</taxon>
        <taxon>Fungi</taxon>
        <taxon>Dikarya</taxon>
        <taxon>Basidiomycota</taxon>
        <taxon>Agaricomycotina</taxon>
        <taxon>Tremellomycetes</taxon>
        <taxon>Filobasidiales</taxon>
        <taxon>Filobasidiaceae</taxon>
        <taxon>Naganishia</taxon>
    </lineage>
</organism>
<evidence type="ECO:0000313" key="1">
    <source>
        <dbReference type="EMBL" id="KAJ9122894.1"/>
    </source>
</evidence>
<gene>
    <name evidence="1" type="ORF">QFC24_003932</name>
</gene>
<accession>A0ACC2XHN8</accession>
<dbReference type="Proteomes" id="UP001234202">
    <property type="component" value="Unassembled WGS sequence"/>
</dbReference>
<keyword evidence="2" id="KW-1185">Reference proteome</keyword>
<reference evidence="1" key="1">
    <citation type="submission" date="2023-04" db="EMBL/GenBank/DDBJ databases">
        <title>Draft Genome sequencing of Naganishia species isolated from polar environments using Oxford Nanopore Technology.</title>
        <authorList>
            <person name="Leo P."/>
            <person name="Venkateswaran K."/>
        </authorList>
    </citation>
    <scope>NUCLEOTIDE SEQUENCE</scope>
    <source>
        <strain evidence="1">DBVPG 5303</strain>
    </source>
</reference>
<evidence type="ECO:0000313" key="2">
    <source>
        <dbReference type="Proteomes" id="UP001234202"/>
    </source>
</evidence>